<dbReference type="PATRIC" id="fig|266128.3.peg.1023"/>
<dbReference type="Pfam" id="PF08534">
    <property type="entry name" value="Redoxin"/>
    <property type="match status" value="1"/>
</dbReference>
<dbReference type="OrthoDB" id="9796554at2"/>
<dbReference type="SUPFAM" id="SSF52833">
    <property type="entry name" value="Thioredoxin-like"/>
    <property type="match status" value="1"/>
</dbReference>
<dbReference type="AlphaFoldDB" id="A0A0R0BJ75"/>
<keyword evidence="4" id="KW-0676">Redox-active center</keyword>
<dbReference type="PROSITE" id="PS00194">
    <property type="entry name" value="THIOREDOXIN_1"/>
    <property type="match status" value="1"/>
</dbReference>
<dbReference type="InterPro" id="IPR017937">
    <property type="entry name" value="Thioredoxin_CS"/>
</dbReference>
<dbReference type="Proteomes" id="UP000051254">
    <property type="component" value="Unassembled WGS sequence"/>
</dbReference>
<dbReference type="PROSITE" id="PS51352">
    <property type="entry name" value="THIOREDOXIN_2"/>
    <property type="match status" value="1"/>
</dbReference>
<proteinExistence type="predicted"/>
<feature type="domain" description="Thioredoxin" evidence="5">
    <location>
        <begin position="46"/>
        <end position="187"/>
    </location>
</feature>
<dbReference type="STRING" id="266128.ABB25_10740"/>
<evidence type="ECO:0000256" key="4">
    <source>
        <dbReference type="ARBA" id="ARBA00023284"/>
    </source>
</evidence>
<evidence type="ECO:0000313" key="6">
    <source>
        <dbReference type="EMBL" id="KRG57110.1"/>
    </source>
</evidence>
<reference evidence="6 7" key="1">
    <citation type="submission" date="2015-05" db="EMBL/GenBank/DDBJ databases">
        <title>Genome sequencing and analysis of members of genus Stenotrophomonas.</title>
        <authorList>
            <person name="Patil P.P."/>
            <person name="Midha S."/>
            <person name="Patil P.B."/>
        </authorList>
    </citation>
    <scope>NUCLEOTIDE SEQUENCE [LARGE SCALE GENOMIC DNA]</scope>
    <source>
        <strain evidence="6 7">DSM 17805</strain>
    </source>
</reference>
<dbReference type="PANTHER" id="PTHR42852">
    <property type="entry name" value="THIOL:DISULFIDE INTERCHANGE PROTEIN DSBE"/>
    <property type="match status" value="1"/>
</dbReference>
<dbReference type="InterPro" id="IPR050553">
    <property type="entry name" value="Thioredoxin_ResA/DsbE_sf"/>
</dbReference>
<evidence type="ECO:0000256" key="1">
    <source>
        <dbReference type="ARBA" id="ARBA00004196"/>
    </source>
</evidence>
<dbReference type="GO" id="GO:0030313">
    <property type="term" value="C:cell envelope"/>
    <property type="evidence" value="ECO:0007669"/>
    <property type="project" value="UniProtKB-SubCell"/>
</dbReference>
<dbReference type="GO" id="GO:0017004">
    <property type="term" value="P:cytochrome complex assembly"/>
    <property type="evidence" value="ECO:0007669"/>
    <property type="project" value="UniProtKB-KW"/>
</dbReference>
<organism evidence="6 7">
    <name type="scientific">Stenotrophomonas koreensis</name>
    <dbReference type="NCBI Taxonomy" id="266128"/>
    <lineage>
        <taxon>Bacteria</taxon>
        <taxon>Pseudomonadati</taxon>
        <taxon>Pseudomonadota</taxon>
        <taxon>Gammaproteobacteria</taxon>
        <taxon>Lysobacterales</taxon>
        <taxon>Lysobacteraceae</taxon>
        <taxon>Stenotrophomonas</taxon>
    </lineage>
</organism>
<evidence type="ECO:0000259" key="5">
    <source>
        <dbReference type="PROSITE" id="PS51352"/>
    </source>
</evidence>
<sequence length="187" mass="19455">MSRRGQWALLIALAAAAGLGAGLWHGGYFAATPAAPDLPGQRPPGLVEGDILPEDLALTALDGTPLPLSALRGRPLLINVWASWCAPCVEEMPELAAFASEQGDNGIQVIGLALDSPEAVHAFLQRIPVPYPIAIEPPGPADSSVALGNARGLLPYTVLIDAQGRLHKRKLGPFAPGEIAGWANRGN</sequence>
<keyword evidence="3" id="KW-1015">Disulfide bond</keyword>
<comment type="subcellular location">
    <subcellularLocation>
        <location evidence="1">Cell envelope</location>
    </subcellularLocation>
</comment>
<dbReference type="CDD" id="cd02966">
    <property type="entry name" value="TlpA_like_family"/>
    <property type="match status" value="1"/>
</dbReference>
<dbReference type="EMBL" id="LDJH01000017">
    <property type="protein sequence ID" value="KRG57110.1"/>
    <property type="molecule type" value="Genomic_DNA"/>
</dbReference>
<gene>
    <name evidence="6" type="ORF">ABB25_10740</name>
</gene>
<comment type="caution">
    <text evidence="6">The sequence shown here is derived from an EMBL/GenBank/DDBJ whole genome shotgun (WGS) entry which is preliminary data.</text>
</comment>
<dbReference type="InterPro" id="IPR013766">
    <property type="entry name" value="Thioredoxin_domain"/>
</dbReference>
<keyword evidence="7" id="KW-1185">Reference proteome</keyword>
<dbReference type="GO" id="GO:0015036">
    <property type="term" value="F:disulfide oxidoreductase activity"/>
    <property type="evidence" value="ECO:0007669"/>
    <property type="project" value="UniProtKB-ARBA"/>
</dbReference>
<dbReference type="RefSeq" id="WP_057666633.1">
    <property type="nucleotide sequence ID" value="NZ_LDJH01000017.1"/>
</dbReference>
<dbReference type="Gene3D" id="3.40.30.10">
    <property type="entry name" value="Glutaredoxin"/>
    <property type="match status" value="1"/>
</dbReference>
<dbReference type="InterPro" id="IPR013740">
    <property type="entry name" value="Redoxin"/>
</dbReference>
<evidence type="ECO:0000256" key="2">
    <source>
        <dbReference type="ARBA" id="ARBA00022748"/>
    </source>
</evidence>
<evidence type="ECO:0000313" key="7">
    <source>
        <dbReference type="Proteomes" id="UP000051254"/>
    </source>
</evidence>
<protein>
    <recommendedName>
        <fullName evidence="5">Thioredoxin domain-containing protein</fullName>
    </recommendedName>
</protein>
<keyword evidence="2" id="KW-0201">Cytochrome c-type biogenesis</keyword>
<dbReference type="PANTHER" id="PTHR42852:SF6">
    <property type="entry name" value="THIOL:DISULFIDE INTERCHANGE PROTEIN DSBE"/>
    <property type="match status" value="1"/>
</dbReference>
<dbReference type="InterPro" id="IPR036249">
    <property type="entry name" value="Thioredoxin-like_sf"/>
</dbReference>
<name>A0A0R0BJ75_9GAMM</name>
<evidence type="ECO:0000256" key="3">
    <source>
        <dbReference type="ARBA" id="ARBA00023157"/>
    </source>
</evidence>
<accession>A0A0R0BJ75</accession>